<evidence type="ECO:0008006" key="4">
    <source>
        <dbReference type="Google" id="ProtNLM"/>
    </source>
</evidence>
<dbReference type="Proteomes" id="UP000184550">
    <property type="component" value="Unassembled WGS sequence"/>
</dbReference>
<dbReference type="InterPro" id="IPR004463">
    <property type="entry name" value="UDP-acyl_GlcNac_deAcase"/>
</dbReference>
<dbReference type="GO" id="GO:0103117">
    <property type="term" value="F:UDP-3-O-acyl-N-acetylglucosamine deacetylase activity"/>
    <property type="evidence" value="ECO:0007669"/>
    <property type="project" value="InterPro"/>
</dbReference>
<gene>
    <name evidence="2" type="ORF">PL8927_140196</name>
</gene>
<organism evidence="2 3">
    <name type="scientific">Planktothrix serta PCC 8927</name>
    <dbReference type="NCBI Taxonomy" id="671068"/>
    <lineage>
        <taxon>Bacteria</taxon>
        <taxon>Bacillati</taxon>
        <taxon>Cyanobacteriota</taxon>
        <taxon>Cyanophyceae</taxon>
        <taxon>Oscillatoriophycideae</taxon>
        <taxon>Oscillatoriales</taxon>
        <taxon>Microcoleaceae</taxon>
        <taxon>Planktothrix</taxon>
    </lineage>
</organism>
<dbReference type="GO" id="GO:0009245">
    <property type="term" value="P:lipid A biosynthetic process"/>
    <property type="evidence" value="ECO:0007669"/>
    <property type="project" value="InterPro"/>
</dbReference>
<dbReference type="GO" id="GO:0016020">
    <property type="term" value="C:membrane"/>
    <property type="evidence" value="ECO:0007669"/>
    <property type="project" value="GOC"/>
</dbReference>
<evidence type="ECO:0000313" key="2">
    <source>
        <dbReference type="EMBL" id="VXD11595.1"/>
    </source>
</evidence>
<evidence type="ECO:0000256" key="1">
    <source>
        <dbReference type="ARBA" id="ARBA00002923"/>
    </source>
</evidence>
<evidence type="ECO:0000313" key="3">
    <source>
        <dbReference type="Proteomes" id="UP000184550"/>
    </source>
</evidence>
<reference evidence="2" key="1">
    <citation type="submission" date="2019-10" db="EMBL/GenBank/DDBJ databases">
        <authorList>
            <consortium name="Genoscope - CEA"/>
            <person name="William W."/>
        </authorList>
    </citation>
    <scope>NUCLEOTIDE SEQUENCE [LARGE SCALE GENOMIC DNA]</scope>
    <source>
        <strain evidence="2">BBR_PRJEB10992</strain>
    </source>
</reference>
<dbReference type="InterPro" id="IPR011334">
    <property type="entry name" value="UDP-acyl_GlcNac_deAcase_C"/>
</dbReference>
<comment type="caution">
    <text evidence="2">The sequence shown here is derived from an EMBL/GenBank/DDBJ whole genome shotgun (WGS) entry which is preliminary data.</text>
</comment>
<proteinExistence type="predicted"/>
<dbReference type="Pfam" id="PF03331">
    <property type="entry name" value="LpxC"/>
    <property type="match status" value="1"/>
</dbReference>
<dbReference type="SUPFAM" id="SSF54211">
    <property type="entry name" value="Ribosomal protein S5 domain 2-like"/>
    <property type="match status" value="1"/>
</dbReference>
<dbReference type="AlphaFoldDB" id="A0A7Z9DUZ3"/>
<dbReference type="EMBL" id="CZCU02000046">
    <property type="protein sequence ID" value="VXD11595.1"/>
    <property type="molecule type" value="Genomic_DNA"/>
</dbReference>
<accession>A0A7Z9DUZ3</accession>
<sequence length="42" mass="4791">MRHKILDLVGDLSLLGFIPQAHYLAYKAGHHLHVQLVQEISK</sequence>
<name>A0A7Z9DUZ3_9CYAN</name>
<dbReference type="Gene3D" id="3.30.1700.10">
    <property type="entry name" value="lpxc deacetylase, domain 2"/>
    <property type="match status" value="1"/>
</dbReference>
<comment type="function">
    <text evidence="1">Catalyzes the hydrolysis of UDP-3-O-myristoyl-N-acetylglucosamine to form UDP-3-O-myristoylglucosamine and acetate, the committed step in lipid A biosynthesis.</text>
</comment>
<keyword evidence="3" id="KW-1185">Reference proteome</keyword>
<dbReference type="InterPro" id="IPR020568">
    <property type="entry name" value="Ribosomal_Su5_D2-typ_SF"/>
</dbReference>
<protein>
    <recommendedName>
        <fullName evidence="4">UDP-3-O-[3-hydroxymyristoyl] N-acetylglucosamine deacetylase</fullName>
    </recommendedName>
</protein>